<dbReference type="SUPFAM" id="SSF110849">
    <property type="entry name" value="ParB/Sulfiredoxin"/>
    <property type="match status" value="1"/>
</dbReference>
<dbReference type="RefSeq" id="WP_272737721.1">
    <property type="nucleotide sequence ID" value="NZ_CP116942.1"/>
</dbReference>
<dbReference type="AlphaFoldDB" id="A0AAE9YBX1"/>
<gene>
    <name evidence="2" type="ORF">PO878_05625</name>
</gene>
<dbReference type="KEGG" id="ima:PO878_05625"/>
<dbReference type="EMBL" id="CP116942">
    <property type="protein sequence ID" value="WCO68204.1"/>
    <property type="molecule type" value="Genomic_DNA"/>
</dbReference>
<reference evidence="2" key="1">
    <citation type="submission" date="2023-01" db="EMBL/GenBank/DDBJ databases">
        <title>The diversity of Class Acidimicrobiia in South China Sea sediment environments and the proposal of Iamia marina sp. nov., a novel species of the genus Iamia.</title>
        <authorList>
            <person name="He Y."/>
            <person name="Tian X."/>
        </authorList>
    </citation>
    <scope>NUCLEOTIDE SEQUENCE</scope>
    <source>
        <strain evidence="2">DSM 19957</strain>
    </source>
</reference>
<proteinExistence type="predicted"/>
<evidence type="ECO:0000313" key="2">
    <source>
        <dbReference type="EMBL" id="WCO68204.1"/>
    </source>
</evidence>
<dbReference type="InterPro" id="IPR036086">
    <property type="entry name" value="ParB/Sulfiredoxin_sf"/>
</dbReference>
<keyword evidence="3" id="KW-1185">Reference proteome</keyword>
<evidence type="ECO:0000256" key="1">
    <source>
        <dbReference type="SAM" id="MobiDB-lite"/>
    </source>
</evidence>
<evidence type="ECO:0000313" key="3">
    <source>
        <dbReference type="Proteomes" id="UP001216390"/>
    </source>
</evidence>
<feature type="region of interest" description="Disordered" evidence="1">
    <location>
        <begin position="139"/>
        <end position="158"/>
    </location>
</feature>
<accession>A0AAE9YBX1</accession>
<name>A0AAE9YBX1_9ACTN</name>
<protein>
    <submittedName>
        <fullName evidence="2">ParB N-terminal domain-containing protein</fullName>
    </submittedName>
</protein>
<dbReference type="Proteomes" id="UP001216390">
    <property type="component" value="Chromosome"/>
</dbReference>
<feature type="compositionally biased region" description="Basic and acidic residues" evidence="1">
    <location>
        <begin position="141"/>
        <end position="152"/>
    </location>
</feature>
<sequence length="158" mass="17064">MSNDWDHTIDGARQAAAQDQLHTWVGDFLASPGSDNADLAEQLGEASLWWLGPVEVPLDQLHRLAGPAGHPVVEPVEDSGWRDDVEELAARIEAGGEQVAPVIATFRDGQLSLEDGNHRVEALRRAGLPRAWTVVGFDGPGARDRFVDRSDPDGTAAR</sequence>
<organism evidence="2 3">
    <name type="scientific">Iamia majanohamensis</name>
    <dbReference type="NCBI Taxonomy" id="467976"/>
    <lineage>
        <taxon>Bacteria</taxon>
        <taxon>Bacillati</taxon>
        <taxon>Actinomycetota</taxon>
        <taxon>Acidimicrobiia</taxon>
        <taxon>Acidimicrobiales</taxon>
        <taxon>Iamiaceae</taxon>
        <taxon>Iamia</taxon>
    </lineage>
</organism>